<evidence type="ECO:0000313" key="2">
    <source>
        <dbReference type="Proteomes" id="UP000789525"/>
    </source>
</evidence>
<sequence>MTSSKGTEKVLEKIKDSVESGNHYEAHQMIRTVCRRYVKQKKYDIAIDLLFSGVQTLLSQKQSGSGLDLSLYMMDVYIEGELQVSDESRDRVVQLLGLFPPEEPGRKRFIDSAVSWSIKFGESPSGDPKLHQFIAELLWKDNHRYLCLRSIRDARIAFESFVSEVILKDPGIKAESIPYRPTITVQREASDLFVTLRNKYKNVMSVEPMFGDLLNKIGEIFFNIRAPRSQQLNIFQDIMNSLLAPPGGGPSSPAGTSQTRINPRNEFP</sequence>
<dbReference type="EMBL" id="CAJVPT010002723">
    <property type="protein sequence ID" value="CAG8486405.1"/>
    <property type="molecule type" value="Genomic_DNA"/>
</dbReference>
<dbReference type="Proteomes" id="UP000789525">
    <property type="component" value="Unassembled WGS sequence"/>
</dbReference>
<comment type="caution">
    <text evidence="1">The sequence shown here is derived from an EMBL/GenBank/DDBJ whole genome shotgun (WGS) entry which is preliminary data.</text>
</comment>
<gene>
    <name evidence="1" type="ORF">ACOLOM_LOCUS2205</name>
</gene>
<reference evidence="1" key="1">
    <citation type="submission" date="2021-06" db="EMBL/GenBank/DDBJ databases">
        <authorList>
            <person name="Kallberg Y."/>
            <person name="Tangrot J."/>
            <person name="Rosling A."/>
        </authorList>
    </citation>
    <scope>NUCLEOTIDE SEQUENCE</scope>
    <source>
        <strain evidence="1">CL356</strain>
    </source>
</reference>
<keyword evidence="2" id="KW-1185">Reference proteome</keyword>
<protein>
    <submittedName>
        <fullName evidence="1">3691_t:CDS:1</fullName>
    </submittedName>
</protein>
<organism evidence="1 2">
    <name type="scientific">Acaulospora colombiana</name>
    <dbReference type="NCBI Taxonomy" id="27376"/>
    <lineage>
        <taxon>Eukaryota</taxon>
        <taxon>Fungi</taxon>
        <taxon>Fungi incertae sedis</taxon>
        <taxon>Mucoromycota</taxon>
        <taxon>Glomeromycotina</taxon>
        <taxon>Glomeromycetes</taxon>
        <taxon>Diversisporales</taxon>
        <taxon>Acaulosporaceae</taxon>
        <taxon>Acaulospora</taxon>
    </lineage>
</organism>
<accession>A0ACA9KQ01</accession>
<name>A0ACA9KQ01_9GLOM</name>
<evidence type="ECO:0000313" key="1">
    <source>
        <dbReference type="EMBL" id="CAG8486405.1"/>
    </source>
</evidence>
<proteinExistence type="predicted"/>